<keyword evidence="3" id="KW-1185">Reference proteome</keyword>
<feature type="transmembrane region" description="Helical" evidence="1">
    <location>
        <begin position="12"/>
        <end position="34"/>
    </location>
</feature>
<accession>A0A8T0TRL7</accession>
<organism evidence="2 3">
    <name type="scientific">Panicum virgatum</name>
    <name type="common">Blackwell switchgrass</name>
    <dbReference type="NCBI Taxonomy" id="38727"/>
    <lineage>
        <taxon>Eukaryota</taxon>
        <taxon>Viridiplantae</taxon>
        <taxon>Streptophyta</taxon>
        <taxon>Embryophyta</taxon>
        <taxon>Tracheophyta</taxon>
        <taxon>Spermatophyta</taxon>
        <taxon>Magnoliopsida</taxon>
        <taxon>Liliopsida</taxon>
        <taxon>Poales</taxon>
        <taxon>Poaceae</taxon>
        <taxon>PACMAD clade</taxon>
        <taxon>Panicoideae</taxon>
        <taxon>Panicodae</taxon>
        <taxon>Paniceae</taxon>
        <taxon>Panicinae</taxon>
        <taxon>Panicum</taxon>
        <taxon>Panicum sect. Hiantes</taxon>
    </lineage>
</organism>
<feature type="transmembrane region" description="Helical" evidence="1">
    <location>
        <begin position="61"/>
        <end position="82"/>
    </location>
</feature>
<name>A0A8T0TRL7_PANVG</name>
<proteinExistence type="predicted"/>
<comment type="caution">
    <text evidence="2">The sequence shown here is derived from an EMBL/GenBank/DDBJ whole genome shotgun (WGS) entry which is preliminary data.</text>
</comment>
<feature type="non-terminal residue" evidence="2">
    <location>
        <position position="1"/>
    </location>
</feature>
<evidence type="ECO:0000313" key="2">
    <source>
        <dbReference type="EMBL" id="KAG2611653.1"/>
    </source>
</evidence>
<feature type="non-terminal residue" evidence="2">
    <location>
        <position position="83"/>
    </location>
</feature>
<reference evidence="2" key="1">
    <citation type="submission" date="2020-05" db="EMBL/GenBank/DDBJ databases">
        <title>WGS assembly of Panicum virgatum.</title>
        <authorList>
            <person name="Lovell J.T."/>
            <person name="Jenkins J."/>
            <person name="Shu S."/>
            <person name="Juenger T.E."/>
            <person name="Schmutz J."/>
        </authorList>
    </citation>
    <scope>NUCLEOTIDE SEQUENCE</scope>
    <source>
        <strain evidence="2">AP13</strain>
    </source>
</reference>
<dbReference type="EMBL" id="CM029043">
    <property type="protein sequence ID" value="KAG2611653.1"/>
    <property type="molecule type" value="Genomic_DNA"/>
</dbReference>
<keyword evidence="1" id="KW-1133">Transmembrane helix</keyword>
<dbReference type="AlphaFoldDB" id="A0A8T0TRL7"/>
<keyword evidence="1" id="KW-0812">Transmembrane</keyword>
<evidence type="ECO:0000313" key="3">
    <source>
        <dbReference type="Proteomes" id="UP000823388"/>
    </source>
</evidence>
<protein>
    <submittedName>
        <fullName evidence="2">Uncharacterized protein</fullName>
    </submittedName>
</protein>
<sequence>LLAASRDAGWSLAVAAWWKFLLAAGIVVPARWIFLVQELSTTCWNFLVGWDFCSWMVDGSFYIYVLGFCIETCWILYFVCFCI</sequence>
<keyword evidence="1" id="KW-0472">Membrane</keyword>
<gene>
    <name evidence="2" type="ORF">PVAP13_4KG181905</name>
</gene>
<dbReference type="Proteomes" id="UP000823388">
    <property type="component" value="Chromosome 4K"/>
</dbReference>
<evidence type="ECO:0000256" key="1">
    <source>
        <dbReference type="SAM" id="Phobius"/>
    </source>
</evidence>